<comment type="cofactor">
    <cofactor evidence="1">
        <name>FAD</name>
        <dbReference type="ChEBI" id="CHEBI:57692"/>
    </cofactor>
</comment>
<keyword evidence="9" id="KW-1185">Reference proteome</keyword>
<gene>
    <name evidence="8" type="ORF">O1G21_36210</name>
</gene>
<dbReference type="InterPro" id="IPR050493">
    <property type="entry name" value="FAD-dep_Monooxygenase_BioMet"/>
</dbReference>
<feature type="region of interest" description="Disordered" evidence="6">
    <location>
        <begin position="73"/>
        <end position="94"/>
    </location>
</feature>
<dbReference type="PANTHER" id="PTHR13789:SF318">
    <property type="entry name" value="GERANYLGERANYL DIPHOSPHATE REDUCTASE"/>
    <property type="match status" value="1"/>
</dbReference>
<keyword evidence="4" id="KW-0560">Oxidoreductase</keyword>
<dbReference type="SUPFAM" id="SSF51905">
    <property type="entry name" value="FAD/NAD(P)-binding domain"/>
    <property type="match status" value="1"/>
</dbReference>
<dbReference type="EMBL" id="CP115450">
    <property type="protein sequence ID" value="WBP90778.1"/>
    <property type="molecule type" value="Genomic_DNA"/>
</dbReference>
<reference evidence="9" key="1">
    <citation type="submission" date="2022-12" db="EMBL/GenBank/DDBJ databases">
        <authorList>
            <person name="Mo P."/>
        </authorList>
    </citation>
    <scope>NUCLEOTIDE SEQUENCE [LARGE SCALE GENOMIC DNA]</scope>
    <source>
        <strain evidence="9">HUAS 3-15</strain>
    </source>
</reference>
<keyword evidence="3" id="KW-0274">FAD</keyword>
<dbReference type="GO" id="GO:0004497">
    <property type="term" value="F:monooxygenase activity"/>
    <property type="evidence" value="ECO:0007669"/>
    <property type="project" value="UniProtKB-KW"/>
</dbReference>
<dbReference type="PANTHER" id="PTHR13789">
    <property type="entry name" value="MONOOXYGENASE"/>
    <property type="match status" value="1"/>
</dbReference>
<evidence type="ECO:0000313" key="9">
    <source>
        <dbReference type="Proteomes" id="UP001212821"/>
    </source>
</evidence>
<sequence length="350" mass="37102">MRILVAGGGVSGLATAVALGARGHHVLVLEQRPVLTEGGAGIRLAPQDFRLLDRLGVGDAVRERSLTIDEFRTMDGTTGEPVGTTALPAGQGGGRSAHATAHRLDVYEPLLEACWELDAVQLCPNSRVVGHTEHGESVAAALADGRSVTGDALILTGGARSVVRHDPRWAGDAPRERHAVYHTVIPMELVADRWQDGAATCWVGAAWHVAHYPLPDSRYLSLSATRRDHTGVDLDGARVDLEHVLAAFPEIGYAARNVLTMGRDWRVRTVPARTADARRARGRVALLGEGAEPAHPLEASGLRNALEGAVALGASGDAAEGDAPRWLADYDTHRADPAPNVPERCGAGRR</sequence>
<keyword evidence="5 8" id="KW-0503">Monooxygenase</keyword>
<dbReference type="InterPro" id="IPR036188">
    <property type="entry name" value="FAD/NAD-bd_sf"/>
</dbReference>
<dbReference type="Proteomes" id="UP001212821">
    <property type="component" value="Chromosome"/>
</dbReference>
<dbReference type="PRINTS" id="PR00420">
    <property type="entry name" value="RNGMNOXGNASE"/>
</dbReference>
<dbReference type="Gene3D" id="3.50.50.60">
    <property type="entry name" value="FAD/NAD(P)-binding domain"/>
    <property type="match status" value="1"/>
</dbReference>
<dbReference type="Pfam" id="PF01494">
    <property type="entry name" value="FAD_binding_3"/>
    <property type="match status" value="1"/>
</dbReference>
<evidence type="ECO:0000256" key="4">
    <source>
        <dbReference type="ARBA" id="ARBA00023002"/>
    </source>
</evidence>
<accession>A0ABY7QDK4</accession>
<evidence type="ECO:0000256" key="3">
    <source>
        <dbReference type="ARBA" id="ARBA00022827"/>
    </source>
</evidence>
<evidence type="ECO:0000256" key="2">
    <source>
        <dbReference type="ARBA" id="ARBA00022630"/>
    </source>
</evidence>
<proteinExistence type="predicted"/>
<organism evidence="8 9">
    <name type="scientific">Kitasatospora cathayae</name>
    <dbReference type="NCBI Taxonomy" id="3004092"/>
    <lineage>
        <taxon>Bacteria</taxon>
        <taxon>Bacillati</taxon>
        <taxon>Actinomycetota</taxon>
        <taxon>Actinomycetes</taxon>
        <taxon>Kitasatosporales</taxon>
        <taxon>Streptomycetaceae</taxon>
        <taxon>Kitasatospora</taxon>
    </lineage>
</organism>
<protein>
    <submittedName>
        <fullName evidence="8">FAD-dependent monooxygenase</fullName>
    </submittedName>
</protein>
<feature type="domain" description="FAD-binding" evidence="7">
    <location>
        <begin position="3"/>
        <end position="336"/>
    </location>
</feature>
<dbReference type="InterPro" id="IPR002938">
    <property type="entry name" value="FAD-bd"/>
</dbReference>
<keyword evidence="2" id="KW-0285">Flavoprotein</keyword>
<dbReference type="RefSeq" id="WP_270149778.1">
    <property type="nucleotide sequence ID" value="NZ_CP115450.1"/>
</dbReference>
<evidence type="ECO:0000256" key="1">
    <source>
        <dbReference type="ARBA" id="ARBA00001974"/>
    </source>
</evidence>
<evidence type="ECO:0000259" key="7">
    <source>
        <dbReference type="Pfam" id="PF01494"/>
    </source>
</evidence>
<evidence type="ECO:0000256" key="5">
    <source>
        <dbReference type="ARBA" id="ARBA00023033"/>
    </source>
</evidence>
<evidence type="ECO:0000313" key="8">
    <source>
        <dbReference type="EMBL" id="WBP90778.1"/>
    </source>
</evidence>
<name>A0ABY7QDK4_9ACTN</name>
<evidence type="ECO:0000256" key="6">
    <source>
        <dbReference type="SAM" id="MobiDB-lite"/>
    </source>
</evidence>